<evidence type="ECO:0000259" key="1">
    <source>
        <dbReference type="PROSITE" id="PS50878"/>
    </source>
</evidence>
<keyword evidence="2" id="KW-0808">Transferase</keyword>
<dbReference type="EMBL" id="DF836860">
    <property type="protein sequence ID" value="GAN11383.1"/>
    <property type="molecule type" value="Genomic_DNA"/>
</dbReference>
<dbReference type="InterPro" id="IPR043502">
    <property type="entry name" value="DNA/RNA_pol_sf"/>
</dbReference>
<evidence type="ECO:0000313" key="3">
    <source>
        <dbReference type="Proteomes" id="UP000053815"/>
    </source>
</evidence>
<dbReference type="InterPro" id="IPR000477">
    <property type="entry name" value="RT_dom"/>
</dbReference>
<dbReference type="GO" id="GO:0003964">
    <property type="term" value="F:RNA-directed DNA polymerase activity"/>
    <property type="evidence" value="ECO:0007669"/>
    <property type="project" value="UniProtKB-KW"/>
</dbReference>
<dbReference type="STRING" id="91626.A0A0C9N9H7"/>
<protein>
    <submittedName>
        <fullName evidence="2">RNA-directed DNA polymerase from mobile element jockey-like</fullName>
    </submittedName>
</protein>
<accession>A0A0C9N9H7</accession>
<dbReference type="SUPFAM" id="SSF56672">
    <property type="entry name" value="DNA/RNA polymerases"/>
    <property type="match status" value="1"/>
</dbReference>
<dbReference type="AlphaFoldDB" id="A0A0C9N9H7"/>
<sequence length="838" mass="97383">MTWNIIQTIANIKTLESYTQIEEIGKQINDAIYFSLDTSVTKSSLRPKHWKWFWTQELEDLAEEKKTQHIKWRKSLRYHDDLRSATLWKQYDKLNQKFKTKLSQHRSSLWKQFCDELKTTDKNNINRYIKRRFKSTSNNTQYTSSAGPQQAVEDIKCHLETVFSGSHPSIRSPTTGFPYLESAPTITKFDPTQIYYAILKELPSRKAPGSDHITAEMLRPIAFPLSKVLAPFLNLCYRHSWIPLPWRTAQVVPIYKKDNPNNPANYRPISLTSTFRKLLERILLPDLLSNMHALDIAQGGFRRQRGVIDQAFNLHSLIQQYRNQYNQTPTLAFLDIKAAYDSVNRDFIWTTLRPQLPQRLYLLIKHMFDDIQLSVISKNYESTFIYPRKGVLQGSILSPMLYAVFINSLPKVFRIGCTQPLLIRTLKEPRSPHTEDGILSIQRKSRRDKRLDTNITVMNSLLYADDVALIGSPFDIVNMLRRAEQHSTQHQYKWHPSKSIVINASSSFRYSLYDQSLTIAPSFNYLGIPFNEFGIQQDALLQHNINKATLKMQQLRYFGVHMYSLGLLIATSAYSQFIRPILEFDTTKPPTSIIEHITTLPKMTTRHQLLQFRFLVRIHSLPPGLLTANILNSCLGKGTLHKYWKTMLKKNTLWTNLLTTTTITNLNLDPPDPTEIYNISKQYKQDQHQQRQDAPNLQLIKQCRRAVNNNPRTDPILFIPCTSKERHRLIKWRMGWLIPKSSTPVACPYLLLKTHVNNYTRPQLPATEIDYLLNQLPGNFNTFKDQHWHHTWPVLNHILFQLDVYSHPSAIFDPEPPHGQLVFVSCSNTESSSPDISL</sequence>
<proteinExistence type="predicted"/>
<dbReference type="OrthoDB" id="2284923at2759"/>
<reference evidence="2" key="1">
    <citation type="submission" date="2014-09" db="EMBL/GenBank/DDBJ databases">
        <title>Draft genome sequence of an oleaginous Mucoromycotina fungus Mucor ambiguus NBRC6742.</title>
        <authorList>
            <person name="Takeda I."/>
            <person name="Yamane N."/>
            <person name="Morita T."/>
            <person name="Tamano K."/>
            <person name="Machida M."/>
            <person name="Baker S."/>
            <person name="Koike H."/>
        </authorList>
    </citation>
    <scope>NUCLEOTIDE SEQUENCE</scope>
    <source>
        <strain evidence="2">NBRC 6742</strain>
    </source>
</reference>
<keyword evidence="2" id="KW-0548">Nucleotidyltransferase</keyword>
<organism evidence="2">
    <name type="scientific">Mucor ambiguus</name>
    <dbReference type="NCBI Taxonomy" id="91626"/>
    <lineage>
        <taxon>Eukaryota</taxon>
        <taxon>Fungi</taxon>
        <taxon>Fungi incertae sedis</taxon>
        <taxon>Mucoromycota</taxon>
        <taxon>Mucoromycotina</taxon>
        <taxon>Mucoromycetes</taxon>
        <taxon>Mucorales</taxon>
        <taxon>Mucorineae</taxon>
        <taxon>Mucoraceae</taxon>
        <taxon>Mucor</taxon>
    </lineage>
</organism>
<dbReference type="Proteomes" id="UP000053815">
    <property type="component" value="Unassembled WGS sequence"/>
</dbReference>
<dbReference type="Pfam" id="PF00078">
    <property type="entry name" value="RVT_1"/>
    <property type="match status" value="1"/>
</dbReference>
<name>A0A0C9N9H7_9FUNG</name>
<keyword evidence="3" id="KW-1185">Reference proteome</keyword>
<keyword evidence="2" id="KW-0695">RNA-directed DNA polymerase</keyword>
<dbReference type="PANTHER" id="PTHR19446">
    <property type="entry name" value="REVERSE TRANSCRIPTASES"/>
    <property type="match status" value="1"/>
</dbReference>
<evidence type="ECO:0000313" key="2">
    <source>
        <dbReference type="EMBL" id="GAN11383.1"/>
    </source>
</evidence>
<gene>
    <name evidence="2" type="ORF">MAM1_0571c10944</name>
</gene>
<feature type="domain" description="Reverse transcriptase" evidence="1">
    <location>
        <begin position="235"/>
        <end position="530"/>
    </location>
</feature>
<dbReference type="PROSITE" id="PS50878">
    <property type="entry name" value="RT_POL"/>
    <property type="match status" value="1"/>
</dbReference>
<dbReference type="CDD" id="cd01650">
    <property type="entry name" value="RT_nLTR_like"/>
    <property type="match status" value="1"/>
</dbReference>